<evidence type="ECO:0008006" key="4">
    <source>
        <dbReference type="Google" id="ProtNLM"/>
    </source>
</evidence>
<evidence type="ECO:0000313" key="3">
    <source>
        <dbReference type="Proteomes" id="UP001470230"/>
    </source>
</evidence>
<dbReference type="InterPro" id="IPR050767">
    <property type="entry name" value="Sel1_AlgK"/>
</dbReference>
<dbReference type="InterPro" id="IPR011990">
    <property type="entry name" value="TPR-like_helical_dom_sf"/>
</dbReference>
<dbReference type="InterPro" id="IPR006597">
    <property type="entry name" value="Sel1-like"/>
</dbReference>
<dbReference type="SUPFAM" id="SSF81901">
    <property type="entry name" value="HCP-like"/>
    <property type="match status" value="1"/>
</dbReference>
<protein>
    <recommendedName>
        <fullName evidence="4">Sel1 repeat family protein</fullName>
    </recommendedName>
</protein>
<dbReference type="Proteomes" id="UP001470230">
    <property type="component" value="Unassembled WGS sequence"/>
</dbReference>
<proteinExistence type="inferred from homology"/>
<evidence type="ECO:0000256" key="1">
    <source>
        <dbReference type="ARBA" id="ARBA00038101"/>
    </source>
</evidence>
<dbReference type="EMBL" id="JAPFFF010000002">
    <property type="protein sequence ID" value="KAK8897450.1"/>
    <property type="molecule type" value="Genomic_DNA"/>
</dbReference>
<accession>A0ABR2L264</accession>
<name>A0ABR2L264_9EUKA</name>
<dbReference type="Pfam" id="PF08238">
    <property type="entry name" value="Sel1"/>
    <property type="match status" value="3"/>
</dbReference>
<gene>
    <name evidence="2" type="ORF">M9Y10_015399</name>
</gene>
<evidence type="ECO:0000313" key="2">
    <source>
        <dbReference type="EMBL" id="KAK8897450.1"/>
    </source>
</evidence>
<dbReference type="PANTHER" id="PTHR11102:SF160">
    <property type="entry name" value="ERAD-ASSOCIATED E3 UBIQUITIN-PROTEIN LIGASE COMPONENT HRD3"/>
    <property type="match status" value="1"/>
</dbReference>
<dbReference type="PANTHER" id="PTHR11102">
    <property type="entry name" value="SEL-1-LIKE PROTEIN"/>
    <property type="match status" value="1"/>
</dbReference>
<dbReference type="SMART" id="SM00671">
    <property type="entry name" value="SEL1"/>
    <property type="match status" value="3"/>
</dbReference>
<sequence>MLASINGNRIANFMHGFLLHEGKNVERDIEGAIHYYKEASSFNISYAKNNLGIIYKHGINNQIEKRLGNSIIYFEEAISQKNDYLSMYNLAHILFYDETIKKDINKLIDLLIKSSDYFYHSNILLSIVLIQHIGKDIDKIKREIDQRTNNNNKISTKIIKIIRELKLFDEIKFFEIYSSYRNIDFLYDADFHPILSTKLEQEYKKEINPKYSKAQKISFLFYEGFGFNI</sequence>
<organism evidence="2 3">
    <name type="scientific">Tritrichomonas musculus</name>
    <dbReference type="NCBI Taxonomy" id="1915356"/>
    <lineage>
        <taxon>Eukaryota</taxon>
        <taxon>Metamonada</taxon>
        <taxon>Parabasalia</taxon>
        <taxon>Tritrichomonadida</taxon>
        <taxon>Tritrichomonadidae</taxon>
        <taxon>Tritrichomonas</taxon>
    </lineage>
</organism>
<comment type="similarity">
    <text evidence="1">Belongs to the sel-1 family.</text>
</comment>
<keyword evidence="3" id="KW-1185">Reference proteome</keyword>
<comment type="caution">
    <text evidence="2">The sequence shown here is derived from an EMBL/GenBank/DDBJ whole genome shotgun (WGS) entry which is preliminary data.</text>
</comment>
<reference evidence="2 3" key="1">
    <citation type="submission" date="2024-04" db="EMBL/GenBank/DDBJ databases">
        <title>Tritrichomonas musculus Genome.</title>
        <authorList>
            <person name="Alves-Ferreira E."/>
            <person name="Grigg M."/>
            <person name="Lorenzi H."/>
            <person name="Galac M."/>
        </authorList>
    </citation>
    <scope>NUCLEOTIDE SEQUENCE [LARGE SCALE GENOMIC DNA]</scope>
    <source>
        <strain evidence="2 3">EAF2021</strain>
    </source>
</reference>
<dbReference type="Gene3D" id="1.25.40.10">
    <property type="entry name" value="Tetratricopeptide repeat domain"/>
    <property type="match status" value="1"/>
</dbReference>